<comment type="caution">
    <text evidence="12">Lacks conserved residue(s) required for the propagation of feature annotation.</text>
</comment>
<dbReference type="InterPro" id="IPR015424">
    <property type="entry name" value="PyrdxlP-dep_Trfase"/>
</dbReference>
<comment type="function">
    <text evidence="12">Catalyzes the reversible conversion of 3-phosphohydroxypyruvate to phosphoserine and of 3-hydroxy-2-oxo-4-phosphonooxybutanoate to phosphohydroxythreonine.</text>
</comment>
<dbReference type="PIRSF" id="PIRSF000525">
    <property type="entry name" value="SerC"/>
    <property type="match status" value="1"/>
</dbReference>
<evidence type="ECO:0000313" key="16">
    <source>
        <dbReference type="Proteomes" id="UP000198850"/>
    </source>
</evidence>
<dbReference type="InterPro" id="IPR020578">
    <property type="entry name" value="Aminotrans_V_PyrdxlP_BS"/>
</dbReference>
<dbReference type="PANTHER" id="PTHR43247:SF1">
    <property type="entry name" value="PHOSPHOSERINE AMINOTRANSFERASE"/>
    <property type="match status" value="1"/>
</dbReference>
<sequence length="378" mass="42105">MQQNQIEMQVLKKHNFGAGPCILPGSVLQQAANAVVNWNDSGLSILEVSHRSPEFESVVLKTQLLIRELLNVPQSYEVLFLQGGASTQFSMVAMNFLQGRACGAYLDTGYFAQKAIKEAKLFGKVAIVASSEDKDYSYIPDHFETPSDAAFLHCTSNNTIEGTEMFSFPETSAPLICDMSSDIFSRTINVRDFDLIYAGAQKNMGPAGMTLVIAKNEFLNSVKHALPSMSDYRVYRDNQSMFNTPPVFSIYVSMLNLLWLREQGGVTGIQLKNHKKSELLYEEIDRNPLFYGTAMPAHRSKMNITFKMHDPSMEAEFLRFAAGHGVVGIKGYRTVGGFRASLYNALPLSSVEFLVQVMQHFEKEKTMVYSMGTQIAGS</sequence>
<dbReference type="Gene3D" id="3.40.640.10">
    <property type="entry name" value="Type I PLP-dependent aspartate aminotransferase-like (Major domain)"/>
    <property type="match status" value="1"/>
</dbReference>
<dbReference type="GO" id="GO:0008615">
    <property type="term" value="P:pyridoxine biosynthetic process"/>
    <property type="evidence" value="ECO:0007669"/>
    <property type="project" value="UniProtKB-UniRule"/>
</dbReference>
<comment type="similarity">
    <text evidence="3 12">Belongs to the class-V pyridoxal-phosphate-dependent aminotransferase family. SerC subfamily.</text>
</comment>
<feature type="binding site" evidence="12">
    <location>
        <position position="111"/>
    </location>
    <ligand>
        <name>pyridoxal 5'-phosphate</name>
        <dbReference type="ChEBI" id="CHEBI:597326"/>
    </ligand>
</feature>
<evidence type="ECO:0000256" key="4">
    <source>
        <dbReference type="ARBA" id="ARBA00022576"/>
    </source>
</evidence>
<organism evidence="15 16">
    <name type="scientific">Pedobacter hartonius</name>
    <dbReference type="NCBI Taxonomy" id="425514"/>
    <lineage>
        <taxon>Bacteria</taxon>
        <taxon>Pseudomonadati</taxon>
        <taxon>Bacteroidota</taxon>
        <taxon>Sphingobacteriia</taxon>
        <taxon>Sphingobacteriales</taxon>
        <taxon>Sphingobacteriaceae</taxon>
        <taxon>Pedobacter</taxon>
    </lineage>
</organism>
<feature type="binding site" evidence="12">
    <location>
        <position position="51"/>
    </location>
    <ligand>
        <name>L-glutamate</name>
        <dbReference type="ChEBI" id="CHEBI:29985"/>
    </ligand>
</feature>
<keyword evidence="6 12" id="KW-0808">Transferase</keyword>
<dbReference type="PROSITE" id="PS00595">
    <property type="entry name" value="AA_TRANSFER_CLASS_5"/>
    <property type="match status" value="1"/>
</dbReference>
<evidence type="ECO:0000256" key="3">
    <source>
        <dbReference type="ARBA" id="ARBA00006904"/>
    </source>
</evidence>
<dbReference type="HAMAP" id="MF_00160">
    <property type="entry name" value="SerC_aminotrans_5"/>
    <property type="match status" value="1"/>
</dbReference>
<feature type="domain" description="Aminotransferase class V" evidence="14">
    <location>
        <begin position="15"/>
        <end position="351"/>
    </location>
</feature>
<keyword evidence="12" id="KW-0963">Cytoplasm</keyword>
<reference evidence="15 16" key="1">
    <citation type="submission" date="2016-10" db="EMBL/GenBank/DDBJ databases">
        <authorList>
            <person name="de Groot N.N."/>
        </authorList>
    </citation>
    <scope>NUCLEOTIDE SEQUENCE [LARGE SCALE GENOMIC DNA]</scope>
    <source>
        <strain evidence="15 16">DSM 19033</strain>
    </source>
</reference>
<dbReference type="PANTHER" id="PTHR43247">
    <property type="entry name" value="PHOSPHOSERINE AMINOTRANSFERASE"/>
    <property type="match status" value="1"/>
</dbReference>
<evidence type="ECO:0000256" key="7">
    <source>
        <dbReference type="ARBA" id="ARBA00022898"/>
    </source>
</evidence>
<dbReference type="NCBIfam" id="NF003764">
    <property type="entry name" value="PRK05355.1"/>
    <property type="match status" value="1"/>
</dbReference>
<evidence type="ECO:0000256" key="12">
    <source>
        <dbReference type="HAMAP-Rule" id="MF_00160"/>
    </source>
</evidence>
<dbReference type="Pfam" id="PF00266">
    <property type="entry name" value="Aminotran_5"/>
    <property type="match status" value="1"/>
</dbReference>
<comment type="catalytic activity">
    <reaction evidence="11 12 13">
        <text>O-phospho-L-serine + 2-oxoglutarate = 3-phosphooxypyruvate + L-glutamate</text>
        <dbReference type="Rhea" id="RHEA:14329"/>
        <dbReference type="ChEBI" id="CHEBI:16810"/>
        <dbReference type="ChEBI" id="CHEBI:18110"/>
        <dbReference type="ChEBI" id="CHEBI:29985"/>
        <dbReference type="ChEBI" id="CHEBI:57524"/>
        <dbReference type="EC" id="2.6.1.52"/>
    </reaction>
</comment>
<name>A0A1H4H944_9SPHI</name>
<dbReference type="SUPFAM" id="SSF53383">
    <property type="entry name" value="PLP-dependent transferases"/>
    <property type="match status" value="1"/>
</dbReference>
<dbReference type="InterPro" id="IPR015422">
    <property type="entry name" value="PyrdxlP-dep_Trfase_small"/>
</dbReference>
<dbReference type="FunFam" id="3.40.640.10:FF:000010">
    <property type="entry name" value="Phosphoserine aminotransferase"/>
    <property type="match status" value="1"/>
</dbReference>
<comment type="pathway">
    <text evidence="1 12">Cofactor biosynthesis; pyridoxine 5'-phosphate biosynthesis; pyridoxine 5'-phosphate from D-erythrose 4-phosphate: step 3/5.</text>
</comment>
<keyword evidence="8 12" id="KW-0664">Pyridoxine biosynthesis</keyword>
<feature type="binding site" evidence="12">
    <location>
        <position position="201"/>
    </location>
    <ligand>
        <name>pyridoxal 5'-phosphate</name>
        <dbReference type="ChEBI" id="CHEBI:597326"/>
    </ligand>
</feature>
<comment type="catalytic activity">
    <reaction evidence="10 12">
        <text>4-(phosphooxy)-L-threonine + 2-oxoglutarate = (R)-3-hydroxy-2-oxo-4-phosphooxybutanoate + L-glutamate</text>
        <dbReference type="Rhea" id="RHEA:16573"/>
        <dbReference type="ChEBI" id="CHEBI:16810"/>
        <dbReference type="ChEBI" id="CHEBI:29985"/>
        <dbReference type="ChEBI" id="CHEBI:58452"/>
        <dbReference type="ChEBI" id="CHEBI:58538"/>
        <dbReference type="EC" id="2.6.1.52"/>
    </reaction>
</comment>
<evidence type="ECO:0000256" key="8">
    <source>
        <dbReference type="ARBA" id="ARBA00023096"/>
    </source>
</evidence>
<evidence type="ECO:0000256" key="10">
    <source>
        <dbReference type="ARBA" id="ARBA00047630"/>
    </source>
</evidence>
<evidence type="ECO:0000256" key="11">
    <source>
        <dbReference type="ARBA" id="ARBA00049007"/>
    </source>
</evidence>
<dbReference type="Proteomes" id="UP000198850">
    <property type="component" value="Unassembled WGS sequence"/>
</dbReference>
<dbReference type="InterPro" id="IPR022278">
    <property type="entry name" value="Pser_aminoTfrase"/>
</dbReference>
<feature type="binding site" evidence="12">
    <location>
        <position position="178"/>
    </location>
    <ligand>
        <name>pyridoxal 5'-phosphate</name>
        <dbReference type="ChEBI" id="CHEBI:597326"/>
    </ligand>
</feature>
<dbReference type="EMBL" id="FNRA01000014">
    <property type="protein sequence ID" value="SEB18353.1"/>
    <property type="molecule type" value="Genomic_DNA"/>
</dbReference>
<evidence type="ECO:0000256" key="13">
    <source>
        <dbReference type="RuleBase" id="RU004505"/>
    </source>
</evidence>
<dbReference type="GO" id="GO:0006564">
    <property type="term" value="P:L-serine biosynthetic process"/>
    <property type="evidence" value="ECO:0007669"/>
    <property type="project" value="UniProtKB-UniRule"/>
</dbReference>
<comment type="subunit">
    <text evidence="12">Homodimer.</text>
</comment>
<evidence type="ECO:0000256" key="1">
    <source>
        <dbReference type="ARBA" id="ARBA00004915"/>
    </source>
</evidence>
<evidence type="ECO:0000256" key="6">
    <source>
        <dbReference type="ARBA" id="ARBA00022679"/>
    </source>
</evidence>
<dbReference type="FunFam" id="3.90.1150.10:FF:000006">
    <property type="entry name" value="Phosphoserine aminotransferase"/>
    <property type="match status" value="1"/>
</dbReference>
<keyword evidence="7 12" id="KW-0663">Pyridoxal phosphate</keyword>
<evidence type="ECO:0000313" key="15">
    <source>
        <dbReference type="EMBL" id="SEB18353.1"/>
    </source>
</evidence>
<feature type="binding site" evidence="12">
    <location>
        <begin position="243"/>
        <end position="244"/>
    </location>
    <ligand>
        <name>pyridoxal 5'-phosphate</name>
        <dbReference type="ChEBI" id="CHEBI:597326"/>
    </ligand>
</feature>
<comment type="pathway">
    <text evidence="2 12 13">Amino-acid biosynthesis; L-serine biosynthesis; L-serine from 3-phospho-D-glycerate: step 2/3.</text>
</comment>
<evidence type="ECO:0000256" key="2">
    <source>
        <dbReference type="ARBA" id="ARBA00005099"/>
    </source>
</evidence>
<feature type="binding site" evidence="12">
    <location>
        <begin position="85"/>
        <end position="86"/>
    </location>
    <ligand>
        <name>pyridoxal 5'-phosphate</name>
        <dbReference type="ChEBI" id="CHEBI:597326"/>
    </ligand>
</feature>
<dbReference type="GO" id="GO:0004648">
    <property type="term" value="F:O-phospho-L-serine:2-oxoglutarate aminotransferase activity"/>
    <property type="evidence" value="ECO:0007669"/>
    <property type="project" value="UniProtKB-UniRule"/>
</dbReference>
<dbReference type="Gene3D" id="3.90.1150.10">
    <property type="entry name" value="Aspartate Aminotransferase, domain 1"/>
    <property type="match status" value="1"/>
</dbReference>
<keyword evidence="4 12" id="KW-0032">Aminotransferase</keyword>
<protein>
    <recommendedName>
        <fullName evidence="12">Phosphoserine aminotransferase</fullName>
        <ecNumber evidence="12">2.6.1.52</ecNumber>
    </recommendedName>
    <alternativeName>
        <fullName evidence="12">Phosphohydroxythreonine aminotransferase</fullName>
        <shortName evidence="12">PSAT</shortName>
    </alternativeName>
</protein>
<dbReference type="STRING" id="425514.SAMN05443550_11496"/>
<evidence type="ECO:0000256" key="5">
    <source>
        <dbReference type="ARBA" id="ARBA00022605"/>
    </source>
</evidence>
<dbReference type="InterPro" id="IPR000192">
    <property type="entry name" value="Aminotrans_V_dom"/>
</dbReference>
<dbReference type="UniPathway" id="UPA00244">
    <property type="reaction ID" value="UER00311"/>
</dbReference>
<dbReference type="GO" id="GO:0005737">
    <property type="term" value="C:cytoplasm"/>
    <property type="evidence" value="ECO:0007669"/>
    <property type="project" value="UniProtKB-SubCell"/>
</dbReference>
<dbReference type="GO" id="GO:0030170">
    <property type="term" value="F:pyridoxal phosphate binding"/>
    <property type="evidence" value="ECO:0007669"/>
    <property type="project" value="UniProtKB-UniRule"/>
</dbReference>
<accession>A0A1H4H944</accession>
<proteinExistence type="inferred from homology"/>
<dbReference type="InterPro" id="IPR015421">
    <property type="entry name" value="PyrdxlP-dep_Trfase_major"/>
</dbReference>
<dbReference type="AlphaFoldDB" id="A0A1H4H944"/>
<evidence type="ECO:0000256" key="9">
    <source>
        <dbReference type="ARBA" id="ARBA00023299"/>
    </source>
</evidence>
<keyword evidence="5 12" id="KW-0028">Amino-acid biosynthesis</keyword>
<gene>
    <name evidence="12" type="primary">serC</name>
    <name evidence="15" type="ORF">SAMN05443550_11496</name>
</gene>
<keyword evidence="9 12" id="KW-0718">Serine biosynthesis</keyword>
<comment type="subcellular location">
    <subcellularLocation>
        <location evidence="12">Cytoplasm</location>
    </subcellularLocation>
</comment>
<keyword evidence="16" id="KW-1185">Reference proteome</keyword>
<evidence type="ECO:0000259" key="14">
    <source>
        <dbReference type="Pfam" id="PF00266"/>
    </source>
</evidence>
<dbReference type="UniPathway" id="UPA00135">
    <property type="reaction ID" value="UER00197"/>
</dbReference>
<comment type="cofactor">
    <cofactor evidence="12">
        <name>pyridoxal 5'-phosphate</name>
        <dbReference type="ChEBI" id="CHEBI:597326"/>
    </cofactor>
    <text evidence="12">Binds 1 pyridoxal phosphate per subunit.</text>
</comment>
<feature type="binding site" evidence="12">
    <location>
        <position position="159"/>
    </location>
    <ligand>
        <name>pyridoxal 5'-phosphate</name>
        <dbReference type="ChEBI" id="CHEBI:597326"/>
    </ligand>
</feature>
<feature type="modified residue" description="N6-(pyridoxal phosphate)lysine" evidence="12">
    <location>
        <position position="202"/>
    </location>
</feature>
<dbReference type="EC" id="2.6.1.52" evidence="12"/>
<dbReference type="NCBIfam" id="TIGR01364">
    <property type="entry name" value="serC_1"/>
    <property type="match status" value="1"/>
</dbReference>